<dbReference type="GO" id="GO:0046872">
    <property type="term" value="F:metal ion binding"/>
    <property type="evidence" value="ECO:0007669"/>
    <property type="project" value="UniProtKB-KW"/>
</dbReference>
<keyword evidence="3" id="KW-0479">Metal-binding</keyword>
<dbReference type="InterPro" id="IPR015797">
    <property type="entry name" value="NUDIX_hydrolase-like_dom_sf"/>
</dbReference>
<dbReference type="SUPFAM" id="SSF55811">
    <property type="entry name" value="Nudix"/>
    <property type="match status" value="1"/>
</dbReference>
<dbReference type="Gene3D" id="3.90.79.10">
    <property type="entry name" value="Nucleoside Triphosphate Pyrophosphohydrolase"/>
    <property type="match status" value="1"/>
</dbReference>
<evidence type="ECO:0000256" key="5">
    <source>
        <dbReference type="ARBA" id="ARBA00022842"/>
    </source>
</evidence>
<dbReference type="InParanoid" id="A0A448YPX3"/>
<evidence type="ECO:0000259" key="7">
    <source>
        <dbReference type="PROSITE" id="PS51462"/>
    </source>
</evidence>
<dbReference type="STRING" id="13370.A0A448YPX3"/>
<dbReference type="GO" id="GO:0015938">
    <property type="term" value="P:coenzyme A catabolic process"/>
    <property type="evidence" value="ECO:0007669"/>
    <property type="project" value="TreeGrafter"/>
</dbReference>
<organism evidence="8 9">
    <name type="scientific">Brettanomyces naardenensis</name>
    <name type="common">Yeast</name>
    <dbReference type="NCBI Taxonomy" id="13370"/>
    <lineage>
        <taxon>Eukaryota</taxon>
        <taxon>Fungi</taxon>
        <taxon>Dikarya</taxon>
        <taxon>Ascomycota</taxon>
        <taxon>Saccharomycotina</taxon>
        <taxon>Pichiomycetes</taxon>
        <taxon>Pichiales</taxon>
        <taxon>Pichiaceae</taxon>
        <taxon>Brettanomyces</taxon>
    </lineage>
</organism>
<keyword evidence="6" id="KW-0464">Manganese</keyword>
<dbReference type="Proteomes" id="UP000290900">
    <property type="component" value="Unassembled WGS sequence"/>
</dbReference>
<keyword evidence="9" id="KW-1185">Reference proteome</keyword>
<keyword evidence="4" id="KW-0378">Hydrolase</keyword>
<dbReference type="PROSITE" id="PS51462">
    <property type="entry name" value="NUDIX"/>
    <property type="match status" value="1"/>
</dbReference>
<evidence type="ECO:0000256" key="4">
    <source>
        <dbReference type="ARBA" id="ARBA00022801"/>
    </source>
</evidence>
<evidence type="ECO:0000313" key="9">
    <source>
        <dbReference type="Proteomes" id="UP000290900"/>
    </source>
</evidence>
<comment type="cofactor">
    <cofactor evidence="2">
        <name>Mg(2+)</name>
        <dbReference type="ChEBI" id="CHEBI:18420"/>
    </cofactor>
</comment>
<evidence type="ECO:0000256" key="3">
    <source>
        <dbReference type="ARBA" id="ARBA00022723"/>
    </source>
</evidence>
<keyword evidence="5" id="KW-0460">Magnesium</keyword>
<dbReference type="OrthoDB" id="206213at2759"/>
<dbReference type="PANTHER" id="PTHR12992">
    <property type="entry name" value="NUDIX HYDROLASE"/>
    <property type="match status" value="1"/>
</dbReference>
<dbReference type="PANTHER" id="PTHR12992:SF24">
    <property type="entry name" value="PEROXISOMAL COENZYME A DIPHOSPHATASE NUDT7"/>
    <property type="match status" value="1"/>
</dbReference>
<dbReference type="InterPro" id="IPR000086">
    <property type="entry name" value="NUDIX_hydrolase_dom"/>
</dbReference>
<dbReference type="AlphaFoldDB" id="A0A448YPX3"/>
<feature type="domain" description="Nudix hydrolase" evidence="7">
    <location>
        <begin position="32"/>
        <end position="188"/>
    </location>
</feature>
<accession>A0A448YPX3</accession>
<evidence type="ECO:0000256" key="6">
    <source>
        <dbReference type="ARBA" id="ARBA00023211"/>
    </source>
</evidence>
<evidence type="ECO:0000256" key="2">
    <source>
        <dbReference type="ARBA" id="ARBA00001946"/>
    </source>
</evidence>
<dbReference type="EMBL" id="CAACVR010000034">
    <property type="protein sequence ID" value="VEU22982.1"/>
    <property type="molecule type" value="Genomic_DNA"/>
</dbReference>
<dbReference type="CDD" id="cd03426">
    <property type="entry name" value="NUDIX_CoAse_Nudt7"/>
    <property type="match status" value="1"/>
</dbReference>
<dbReference type="GO" id="GO:0010945">
    <property type="term" value="F:coenzyme A diphosphatase activity"/>
    <property type="evidence" value="ECO:0007669"/>
    <property type="project" value="InterPro"/>
</dbReference>
<protein>
    <submittedName>
        <fullName evidence="8">DEKNAAC104086</fullName>
    </submittedName>
</protein>
<comment type="cofactor">
    <cofactor evidence="1">
        <name>Mn(2+)</name>
        <dbReference type="ChEBI" id="CHEBI:29035"/>
    </cofactor>
</comment>
<dbReference type="Pfam" id="PF00293">
    <property type="entry name" value="NUDIX"/>
    <property type="match status" value="1"/>
</dbReference>
<gene>
    <name evidence="8" type="ORF">BRENAR_LOCUS3713</name>
</gene>
<sequence>MESQYLVNLVNYKPVFYGTQSLTSVWHRLPMARRSAVLVLLFQGRHGELRVVLTKRSRKLRHFSGHISFPGGKVDNGLESEFMCARRETEEEIGISRDNNYLWEQFGCEVKQLKVFPSYLARTMLSVAPCVGFLNWEGSKMDQLEEQNLDSLILNPGESASVFSVPLRDFLQPRPRRVELRECLKQSYIKTKWAGIPWSLRQFVFPCHSENEVKWLADVEDLSSASEASEDETHEDQEFDIRTRNCWGLTANILHDIAEVIYNNSSDKVMGQEDLIWSMLQHGQMQKKERSSFEKKLINNVKGCSFEECVGEEDFKRLKKMYGGI</sequence>
<evidence type="ECO:0000313" key="8">
    <source>
        <dbReference type="EMBL" id="VEU22982.1"/>
    </source>
</evidence>
<dbReference type="InterPro" id="IPR045121">
    <property type="entry name" value="CoAse"/>
</dbReference>
<dbReference type="FunCoup" id="A0A448YPX3">
    <property type="interactions" value="85"/>
</dbReference>
<reference evidence="8 9" key="1">
    <citation type="submission" date="2018-12" db="EMBL/GenBank/DDBJ databases">
        <authorList>
            <person name="Tiukova I."/>
            <person name="Dainat J."/>
        </authorList>
    </citation>
    <scope>NUCLEOTIDE SEQUENCE [LARGE SCALE GENOMIC DNA]</scope>
</reference>
<proteinExistence type="predicted"/>
<name>A0A448YPX3_BRENA</name>
<evidence type="ECO:0000256" key="1">
    <source>
        <dbReference type="ARBA" id="ARBA00001936"/>
    </source>
</evidence>